<evidence type="ECO:0000259" key="7">
    <source>
        <dbReference type="PROSITE" id="PS51918"/>
    </source>
</evidence>
<keyword evidence="9" id="KW-1185">Reference proteome</keyword>
<dbReference type="InterPro" id="IPR050377">
    <property type="entry name" value="Radical_SAM_PqqE_MftC-like"/>
</dbReference>
<dbReference type="eggNOG" id="COG0535">
    <property type="taxonomic scope" value="Bacteria"/>
</dbReference>
<evidence type="ECO:0000256" key="1">
    <source>
        <dbReference type="ARBA" id="ARBA00001966"/>
    </source>
</evidence>
<sequence>MKYGFKKHLSPHFPSQIIVDLTQLCNLACIHCPHPIFVKSSHFTGKHLDVSLHNKMIDEVAKESNGLCQYIRYTANGETLLHPQFEEIIGYAGEYSKTKINITTNGHLLDDKKIKAILDAKVDVIDISLDAFTPETYAKIRIHGDLEKVRNNILHVLSIIKEKKLPTKIIVSFVEQPHNVHEKQQFYDYWTEVGAHFVVMRELHSSAGFKAQISKKMQQNSDAEKKLRRPCMYPWERLTLAPDGMLAFCPADWKSGSHFIDFRTTTIKEAWQSEFMQKLREAHLENNYKDFPLCEKCPDWVNTKWEDDEGIMYHDVMKSLMVDDTSKKG</sequence>
<keyword evidence="2" id="KW-0004">4Fe-4S</keyword>
<dbReference type="InterPro" id="IPR058240">
    <property type="entry name" value="rSAM_sf"/>
</dbReference>
<dbReference type="Proteomes" id="UP000002222">
    <property type="component" value="Chromosome"/>
</dbReference>
<evidence type="ECO:0000256" key="4">
    <source>
        <dbReference type="ARBA" id="ARBA00022723"/>
    </source>
</evidence>
<gene>
    <name evidence="8" type="ordered locus">Sdel_2224</name>
</gene>
<dbReference type="PANTHER" id="PTHR11228:SF7">
    <property type="entry name" value="PQQA PEPTIDE CYCLASE"/>
    <property type="match status" value="1"/>
</dbReference>
<feature type="domain" description="Radical SAM core" evidence="7">
    <location>
        <begin position="11"/>
        <end position="243"/>
    </location>
</feature>
<dbReference type="Pfam" id="PF04055">
    <property type="entry name" value="Radical_SAM"/>
    <property type="match status" value="1"/>
</dbReference>
<reference evidence="8 9" key="2">
    <citation type="journal article" date="2010" name="Stand. Genomic Sci.">
        <title>Complete genome sequence of Sulfurospirillum deleyianum type strain (5175).</title>
        <authorList>
            <person name="Sikorski J."/>
            <person name="Lapidus A."/>
            <person name="Copeland A."/>
            <person name="Glavina Del Rio T."/>
            <person name="Nolan M."/>
            <person name="Lucas S."/>
            <person name="Chen F."/>
            <person name="Tice H."/>
            <person name="Cheng J.F."/>
            <person name="Saunders E."/>
            <person name="Bruce D."/>
            <person name="Goodwin L."/>
            <person name="Pitluck S."/>
            <person name="Ovchinnikova G."/>
            <person name="Pati A."/>
            <person name="Ivanova N."/>
            <person name="Mavromatis K."/>
            <person name="Chen A."/>
            <person name="Palaniappan K."/>
            <person name="Chain P."/>
            <person name="Land M."/>
            <person name="Hauser L."/>
            <person name="Chang Y.J."/>
            <person name="Jeffries C.D."/>
            <person name="Brettin T."/>
            <person name="Detter J.C."/>
            <person name="Han C."/>
            <person name="Rohde M."/>
            <person name="Lang E."/>
            <person name="Spring S."/>
            <person name="Goker M."/>
            <person name="Bristow J."/>
            <person name="Eisen J.A."/>
            <person name="Markowitz V."/>
            <person name="Hugenholtz P."/>
            <person name="Kyrpides N.C."/>
            <person name="Klenk H.P."/>
        </authorList>
    </citation>
    <scope>NUCLEOTIDE SEQUENCE [LARGE SCALE GENOMIC DNA]</scope>
    <source>
        <strain evidence="9">ATCC 51133 / DSM 6946 / 5175</strain>
    </source>
</reference>
<keyword evidence="5" id="KW-0408">Iron</keyword>
<reference evidence="9" key="1">
    <citation type="submission" date="2009-11" db="EMBL/GenBank/DDBJ databases">
        <title>The complete genome of Sulfurospirillum deleyianum DSM 6946.</title>
        <authorList>
            <consortium name="US DOE Joint Genome Institute (JGI-PGF)"/>
            <person name="Lucas S."/>
            <person name="Copeland A."/>
            <person name="Lapidus A."/>
            <person name="Glavina del Rio T."/>
            <person name="Dalin E."/>
            <person name="Tice H."/>
            <person name="Bruce D."/>
            <person name="Goodwin L."/>
            <person name="Pitluck S."/>
            <person name="Kyrpides N."/>
            <person name="Mavromatis K."/>
            <person name="Ivanova N."/>
            <person name="Ovchinnikova G."/>
            <person name="Munk A.C."/>
            <person name="Lu M."/>
            <person name="Brettin T."/>
            <person name="Detter J.C."/>
            <person name="Han C."/>
            <person name="Tapia R."/>
            <person name="Larimer F."/>
            <person name="Land M."/>
            <person name="Hauser L."/>
            <person name="Markowitz V."/>
            <person name="Cheng J.F."/>
            <person name="Hugenholtz P."/>
            <person name="Woyke T."/>
            <person name="Wu D."/>
            <person name="Aumann P."/>
            <person name="Schneider S."/>
            <person name="Lang E."/>
            <person name="Spring S."/>
            <person name="Klenk H.P."/>
            <person name="Eisen J.A."/>
        </authorList>
    </citation>
    <scope>NUCLEOTIDE SEQUENCE [LARGE SCALE GENOMIC DNA]</scope>
    <source>
        <strain evidence="9">ATCC 51133 / DSM 6946 / 5175</strain>
    </source>
</reference>
<dbReference type="RefSeq" id="WP_012857981.1">
    <property type="nucleotide sequence ID" value="NC_013512.1"/>
</dbReference>
<dbReference type="GO" id="GO:0051536">
    <property type="term" value="F:iron-sulfur cluster binding"/>
    <property type="evidence" value="ECO:0007669"/>
    <property type="project" value="UniProtKB-KW"/>
</dbReference>
<evidence type="ECO:0000256" key="2">
    <source>
        <dbReference type="ARBA" id="ARBA00022485"/>
    </source>
</evidence>
<dbReference type="InterPro" id="IPR013785">
    <property type="entry name" value="Aldolase_TIM"/>
</dbReference>
<evidence type="ECO:0000313" key="9">
    <source>
        <dbReference type="Proteomes" id="UP000002222"/>
    </source>
</evidence>
<evidence type="ECO:0000313" key="8">
    <source>
        <dbReference type="EMBL" id="ACZ13236.1"/>
    </source>
</evidence>
<dbReference type="AlphaFoldDB" id="D1B566"/>
<dbReference type="SFLD" id="SFLDG01387">
    <property type="entry name" value="BtrN-like_SPASM_domain_contain"/>
    <property type="match status" value="1"/>
</dbReference>
<dbReference type="CDD" id="cd21109">
    <property type="entry name" value="SPASM"/>
    <property type="match status" value="1"/>
</dbReference>
<comment type="cofactor">
    <cofactor evidence="1">
        <name>[4Fe-4S] cluster</name>
        <dbReference type="ChEBI" id="CHEBI:49883"/>
    </cofactor>
</comment>
<dbReference type="PROSITE" id="PS51918">
    <property type="entry name" value="RADICAL_SAM"/>
    <property type="match status" value="1"/>
</dbReference>
<dbReference type="PANTHER" id="PTHR11228">
    <property type="entry name" value="RADICAL SAM DOMAIN PROTEIN"/>
    <property type="match status" value="1"/>
</dbReference>
<dbReference type="HOGENOM" id="CLU_009273_1_2_7"/>
<dbReference type="SFLD" id="SFLDG01067">
    <property type="entry name" value="SPASM/twitch_domain_containing"/>
    <property type="match status" value="1"/>
</dbReference>
<dbReference type="GO" id="GO:0046872">
    <property type="term" value="F:metal ion binding"/>
    <property type="evidence" value="ECO:0007669"/>
    <property type="project" value="UniProtKB-KW"/>
</dbReference>
<keyword evidence="6" id="KW-0411">Iron-sulfur</keyword>
<accession>D1B566</accession>
<dbReference type="STRING" id="525898.Sdel_2224"/>
<dbReference type="GO" id="GO:0003824">
    <property type="term" value="F:catalytic activity"/>
    <property type="evidence" value="ECO:0007669"/>
    <property type="project" value="InterPro"/>
</dbReference>
<dbReference type="Gene3D" id="3.20.20.70">
    <property type="entry name" value="Aldolase class I"/>
    <property type="match status" value="1"/>
</dbReference>
<dbReference type="SUPFAM" id="SSF102114">
    <property type="entry name" value="Radical SAM enzymes"/>
    <property type="match status" value="1"/>
</dbReference>
<keyword evidence="4" id="KW-0479">Metal-binding</keyword>
<organism evidence="8 9">
    <name type="scientific">Sulfurospirillum deleyianum (strain ATCC 51133 / DSM 6946 / 5175)</name>
    <dbReference type="NCBI Taxonomy" id="525898"/>
    <lineage>
        <taxon>Bacteria</taxon>
        <taxon>Pseudomonadati</taxon>
        <taxon>Campylobacterota</taxon>
        <taxon>Epsilonproteobacteria</taxon>
        <taxon>Campylobacterales</taxon>
        <taxon>Sulfurospirillaceae</taxon>
        <taxon>Sulfurospirillum</taxon>
    </lineage>
</organism>
<proteinExistence type="predicted"/>
<dbReference type="InterPro" id="IPR023885">
    <property type="entry name" value="4Fe4S-binding_SPASM_dom"/>
</dbReference>
<evidence type="ECO:0000256" key="3">
    <source>
        <dbReference type="ARBA" id="ARBA00022691"/>
    </source>
</evidence>
<protein>
    <submittedName>
        <fullName evidence="8">Radical SAM domain protein</fullName>
    </submittedName>
</protein>
<evidence type="ECO:0000256" key="5">
    <source>
        <dbReference type="ARBA" id="ARBA00023004"/>
    </source>
</evidence>
<name>D1B566_SULD5</name>
<dbReference type="KEGG" id="sdl:Sdel_2224"/>
<dbReference type="InterPro" id="IPR007197">
    <property type="entry name" value="rSAM"/>
</dbReference>
<keyword evidence="3" id="KW-0949">S-adenosyl-L-methionine</keyword>
<dbReference type="OrthoDB" id="5288924at2"/>
<dbReference type="InterPro" id="IPR034391">
    <property type="entry name" value="AdoMet-like_SPASM_containing"/>
</dbReference>
<evidence type="ECO:0000256" key="6">
    <source>
        <dbReference type="ARBA" id="ARBA00023014"/>
    </source>
</evidence>
<dbReference type="EMBL" id="CP001816">
    <property type="protein sequence ID" value="ACZ13236.1"/>
    <property type="molecule type" value="Genomic_DNA"/>
</dbReference>
<dbReference type="CDD" id="cd01335">
    <property type="entry name" value="Radical_SAM"/>
    <property type="match status" value="1"/>
</dbReference>
<dbReference type="Pfam" id="PF13186">
    <property type="entry name" value="SPASM"/>
    <property type="match status" value="1"/>
</dbReference>
<dbReference type="SFLD" id="SFLDS00029">
    <property type="entry name" value="Radical_SAM"/>
    <property type="match status" value="1"/>
</dbReference>